<accession>A0A425Y1I3</accession>
<reference evidence="3 4" key="1">
    <citation type="submission" date="2018-07" db="EMBL/GenBank/DDBJ databases">
        <title>Draft genome sequence of Ancylomarina sp. M1P.</title>
        <authorList>
            <person name="Yadav S."/>
            <person name="Villanueva L."/>
            <person name="Damste J.S.S."/>
        </authorList>
    </citation>
    <scope>NUCLEOTIDE SEQUENCE [LARGE SCALE GENOMIC DNA]</scope>
    <source>
        <strain evidence="3 4">M1P</strain>
    </source>
</reference>
<dbReference type="OrthoDB" id="9810685at2"/>
<dbReference type="Proteomes" id="UP000285794">
    <property type="component" value="Unassembled WGS sequence"/>
</dbReference>
<dbReference type="PANTHER" id="PTHR35869">
    <property type="entry name" value="OUTER-MEMBRANE LIPOPROTEIN CARRIER PROTEIN"/>
    <property type="match status" value="1"/>
</dbReference>
<sequence length="214" mass="24588">MTKYISLIIITLLSLNVSAQKNKAKTILDQVSAINKEYSSIKAEFTFNMDNAEEDVHESSAGNIILKGNKYRLYLMDVYTYFDGKTIYQHLVDAEEVNIKMQDKEDEESGLNPTQIFTLYETGFKFSYIEEQTTSAGSFHVIDLFPLDEERPFSRIRLHIDTKTLEMKSLVSIGKDGNNITIKIKDFQPNIDFKDSDFVFDQAAHPNVEVIDMR</sequence>
<comment type="caution">
    <text evidence="3">The sequence shown here is derived from an EMBL/GenBank/DDBJ whole genome shotgun (WGS) entry which is preliminary data.</text>
</comment>
<feature type="chain" id="PRO_5019044777" evidence="2">
    <location>
        <begin position="20"/>
        <end position="214"/>
    </location>
</feature>
<name>A0A425Y1I3_9BACT</name>
<feature type="signal peptide" evidence="2">
    <location>
        <begin position="1"/>
        <end position="19"/>
    </location>
</feature>
<dbReference type="InterPro" id="IPR029046">
    <property type="entry name" value="LolA/LolB/LppX"/>
</dbReference>
<dbReference type="EMBL" id="QQWG01000007">
    <property type="protein sequence ID" value="RRG21810.1"/>
    <property type="molecule type" value="Genomic_DNA"/>
</dbReference>
<proteinExistence type="predicted"/>
<keyword evidence="3" id="KW-0449">Lipoprotein</keyword>
<dbReference type="Pfam" id="PF16584">
    <property type="entry name" value="LolA_2"/>
    <property type="match status" value="1"/>
</dbReference>
<dbReference type="SUPFAM" id="SSF89392">
    <property type="entry name" value="Prokaryotic lipoproteins and lipoprotein localization factors"/>
    <property type="match status" value="1"/>
</dbReference>
<gene>
    <name evidence="3" type="ORF">DWB61_08625</name>
</gene>
<keyword evidence="1 2" id="KW-0732">Signal</keyword>
<evidence type="ECO:0000256" key="1">
    <source>
        <dbReference type="ARBA" id="ARBA00022729"/>
    </source>
</evidence>
<organism evidence="3 4">
    <name type="scientific">Ancylomarina euxinus</name>
    <dbReference type="NCBI Taxonomy" id="2283627"/>
    <lineage>
        <taxon>Bacteria</taxon>
        <taxon>Pseudomonadati</taxon>
        <taxon>Bacteroidota</taxon>
        <taxon>Bacteroidia</taxon>
        <taxon>Marinilabiliales</taxon>
        <taxon>Marinifilaceae</taxon>
        <taxon>Ancylomarina</taxon>
    </lineage>
</organism>
<keyword evidence="4" id="KW-1185">Reference proteome</keyword>
<dbReference type="PANTHER" id="PTHR35869:SF1">
    <property type="entry name" value="OUTER-MEMBRANE LIPOPROTEIN CARRIER PROTEIN"/>
    <property type="match status" value="1"/>
</dbReference>
<protein>
    <submittedName>
        <fullName evidence="3">Outer membrane lipoprotein carrier protein LolA</fullName>
    </submittedName>
</protein>
<dbReference type="RefSeq" id="WP_125030494.1">
    <property type="nucleotide sequence ID" value="NZ_JAPXVP010000007.1"/>
</dbReference>
<dbReference type="Gene3D" id="2.50.20.10">
    <property type="entry name" value="Lipoprotein localisation LolA/LolB/LppX"/>
    <property type="match status" value="1"/>
</dbReference>
<evidence type="ECO:0000313" key="4">
    <source>
        <dbReference type="Proteomes" id="UP000285794"/>
    </source>
</evidence>
<dbReference type="InterPro" id="IPR004564">
    <property type="entry name" value="OM_lipoprot_carrier_LolA-like"/>
</dbReference>
<evidence type="ECO:0000256" key="2">
    <source>
        <dbReference type="SAM" id="SignalP"/>
    </source>
</evidence>
<evidence type="ECO:0000313" key="3">
    <source>
        <dbReference type="EMBL" id="RRG21810.1"/>
    </source>
</evidence>
<dbReference type="AlphaFoldDB" id="A0A425Y1I3"/>
<dbReference type="CDD" id="cd16325">
    <property type="entry name" value="LolA"/>
    <property type="match status" value="1"/>
</dbReference>